<dbReference type="Pfam" id="PF13857">
    <property type="entry name" value="Ank_5"/>
    <property type="match status" value="1"/>
</dbReference>
<evidence type="ECO:0000256" key="2">
    <source>
        <dbReference type="PROSITE-ProRule" id="PRU00023"/>
    </source>
</evidence>
<evidence type="ECO:0000259" key="3">
    <source>
        <dbReference type="Pfam" id="PF22939"/>
    </source>
</evidence>
<keyword evidence="6" id="KW-1185">Reference proteome</keyword>
<dbReference type="Pfam" id="PF24883">
    <property type="entry name" value="NPHP3_N"/>
    <property type="match status" value="1"/>
</dbReference>
<evidence type="ECO:0000313" key="6">
    <source>
        <dbReference type="Proteomes" id="UP000593566"/>
    </source>
</evidence>
<dbReference type="PROSITE" id="PS50088">
    <property type="entry name" value="ANK_REPEAT"/>
    <property type="match status" value="4"/>
</dbReference>
<sequence>MDPLSLSASIIAVLQLTGMLLSYINDMQNATKDQAQLAVEVSNIYSLLISLRFRVEQSNCHDPWFTAVRSLGIEDGPLEQIRRALQRLVPEVEPSRGMKKLGKQLMWKFEKSEMGDILDQIERIKTLVSIALTDDLFSLSQAMKQELSAIGKRVSGINDGVIALHDRQQRISEGVSDISVGVTFLNLGQQEEERRKIEEWLSPINFKSRQQEILKGAEPGTRQWLFNSEKFRNWIDAGRGSLWCPGIPGAGKTVTSSLIIDHLQSKYQTGDVAVLCLLCNYRDRAAQSAETFMANLLKQAIQQKRILSPELKNMYDERDQGRPNFTKLAELFSHESSYFSKAFVLIDALDETSEHEDIRRLLLSELQRLPINLLVTSRYEKSIEQRLEKAERLDIWAMAADVQTYVKARIPSETLLARHIQADPSLEKTIVDKIVEKSQGMFIMARFHMDSLVTKTKRKDVRKALESLPPELDGIYEQTIERIEGQGKDYSELAKRVFLWVANAHRPLSPVELQHAVAVQPGMTELDDEDLDDQDLLVSVCAGLVVLDAETHTLRFTHYTTQEYFDRKGESLFGDAHAHIATTCVTYLDFVDSPLDDDGLQIAGHGPFLKLRELSSHYRLMRYASTEWADHARRTANALAVDTVINFLNKPNHVIIDDILEYRGNISENNPSDDLSLRPSALHIAAIYGLQYVAQELLDEGAPPECRDFYGRTPLYFAAMFGEPRIVEMLVARDDVNINTQTNLPWSWTPLIVAVSHNRLEIVRALLQGGADVSLRSKDGTALTLAIRNGDVASTKLLLEAGASPDTRDENNNPMIFRVFQAANFWSGTDGMSSSVLLMELLQKHGSDLKAKDKSQRTLLHMAAEQGDFKAAQVLLAKGLDRKAVDLDGQTPLDKALGCGPPTYIHKTAHYKFEAWRATIVELLSEKESGVDSIDGSCDAPTASSQ</sequence>
<feature type="repeat" description="ANK" evidence="2">
    <location>
        <begin position="710"/>
        <end position="731"/>
    </location>
</feature>
<dbReference type="RefSeq" id="XP_037155509.1">
    <property type="nucleotide sequence ID" value="XM_037299508.1"/>
</dbReference>
<keyword evidence="1" id="KW-0677">Repeat</keyword>
<feature type="repeat" description="ANK" evidence="2">
    <location>
        <begin position="746"/>
        <end position="778"/>
    </location>
</feature>
<evidence type="ECO:0000313" key="5">
    <source>
        <dbReference type="EMBL" id="KAF6227201.1"/>
    </source>
</evidence>
<dbReference type="Pfam" id="PF12796">
    <property type="entry name" value="Ank_2"/>
    <property type="match status" value="1"/>
</dbReference>
<name>A0A8H6CPZ8_9LECA</name>
<dbReference type="InterPro" id="IPR054471">
    <property type="entry name" value="GPIID_WHD"/>
</dbReference>
<dbReference type="Gene3D" id="1.25.40.20">
    <property type="entry name" value="Ankyrin repeat-containing domain"/>
    <property type="match status" value="1"/>
</dbReference>
<dbReference type="Pfam" id="PF13637">
    <property type="entry name" value="Ank_4"/>
    <property type="match status" value="1"/>
</dbReference>
<dbReference type="PRINTS" id="PR01415">
    <property type="entry name" value="ANKYRIN"/>
</dbReference>
<organism evidence="5 6">
    <name type="scientific">Letharia lupina</name>
    <dbReference type="NCBI Taxonomy" id="560253"/>
    <lineage>
        <taxon>Eukaryota</taxon>
        <taxon>Fungi</taxon>
        <taxon>Dikarya</taxon>
        <taxon>Ascomycota</taxon>
        <taxon>Pezizomycotina</taxon>
        <taxon>Lecanoromycetes</taxon>
        <taxon>OSLEUM clade</taxon>
        <taxon>Lecanoromycetidae</taxon>
        <taxon>Lecanorales</taxon>
        <taxon>Lecanorineae</taxon>
        <taxon>Parmeliaceae</taxon>
        <taxon>Letharia</taxon>
    </lineage>
</organism>
<dbReference type="SMART" id="SM00248">
    <property type="entry name" value="ANK"/>
    <property type="match status" value="5"/>
</dbReference>
<dbReference type="Proteomes" id="UP000593566">
    <property type="component" value="Unassembled WGS sequence"/>
</dbReference>
<dbReference type="Pfam" id="PF22939">
    <property type="entry name" value="WHD_GPIID"/>
    <property type="match status" value="1"/>
</dbReference>
<comment type="caution">
    <text evidence="5">The sequence shown here is derived from an EMBL/GenBank/DDBJ whole genome shotgun (WGS) entry which is preliminary data.</text>
</comment>
<dbReference type="EMBL" id="JACCJB010000005">
    <property type="protein sequence ID" value="KAF6227201.1"/>
    <property type="molecule type" value="Genomic_DNA"/>
</dbReference>
<dbReference type="InterPro" id="IPR036770">
    <property type="entry name" value="Ankyrin_rpt-contain_sf"/>
</dbReference>
<protein>
    <recommendedName>
        <fullName evidence="7">NACHT domain-containing protein</fullName>
    </recommendedName>
</protein>
<dbReference type="SUPFAM" id="SSF48403">
    <property type="entry name" value="Ankyrin repeat"/>
    <property type="match status" value="1"/>
</dbReference>
<dbReference type="PROSITE" id="PS50297">
    <property type="entry name" value="ANK_REP_REGION"/>
    <property type="match status" value="4"/>
</dbReference>
<feature type="domain" description="GPI inositol-deacylase winged helix" evidence="3">
    <location>
        <begin position="488"/>
        <end position="567"/>
    </location>
</feature>
<feature type="repeat" description="ANK" evidence="2">
    <location>
        <begin position="778"/>
        <end position="810"/>
    </location>
</feature>
<proteinExistence type="predicted"/>
<accession>A0A8H6CPZ8</accession>
<evidence type="ECO:0000259" key="4">
    <source>
        <dbReference type="Pfam" id="PF24883"/>
    </source>
</evidence>
<dbReference type="PANTHER" id="PTHR10039:SF15">
    <property type="entry name" value="NACHT DOMAIN-CONTAINING PROTEIN"/>
    <property type="match status" value="1"/>
</dbReference>
<keyword evidence="2" id="KW-0040">ANK repeat</keyword>
<dbReference type="InterPro" id="IPR027417">
    <property type="entry name" value="P-loop_NTPase"/>
</dbReference>
<dbReference type="InterPro" id="IPR002110">
    <property type="entry name" value="Ankyrin_rpt"/>
</dbReference>
<dbReference type="GeneID" id="59337038"/>
<evidence type="ECO:0000256" key="1">
    <source>
        <dbReference type="ARBA" id="ARBA00022737"/>
    </source>
</evidence>
<dbReference type="PANTHER" id="PTHR10039">
    <property type="entry name" value="AMELOGENIN"/>
    <property type="match status" value="1"/>
</dbReference>
<evidence type="ECO:0008006" key="7">
    <source>
        <dbReference type="Google" id="ProtNLM"/>
    </source>
</evidence>
<dbReference type="SUPFAM" id="SSF52540">
    <property type="entry name" value="P-loop containing nucleoside triphosphate hydrolases"/>
    <property type="match status" value="1"/>
</dbReference>
<dbReference type="AlphaFoldDB" id="A0A8H6CPZ8"/>
<feature type="repeat" description="ANK" evidence="2">
    <location>
        <begin position="855"/>
        <end position="887"/>
    </location>
</feature>
<dbReference type="InterPro" id="IPR056884">
    <property type="entry name" value="NPHP3-like_N"/>
</dbReference>
<feature type="domain" description="Nephrocystin 3-like N-terminal" evidence="4">
    <location>
        <begin position="220"/>
        <end position="378"/>
    </location>
</feature>
<gene>
    <name evidence="5" type="ORF">HO133_008643</name>
</gene>
<dbReference type="Gene3D" id="3.40.50.300">
    <property type="entry name" value="P-loop containing nucleotide triphosphate hydrolases"/>
    <property type="match status" value="1"/>
</dbReference>
<reference evidence="5 6" key="1">
    <citation type="journal article" date="2020" name="Genomics">
        <title>Complete, high-quality genomes from long-read metagenomic sequencing of two wolf lichen thalli reveals enigmatic genome architecture.</title>
        <authorList>
            <person name="McKenzie S.K."/>
            <person name="Walston R.F."/>
            <person name="Allen J.L."/>
        </authorList>
    </citation>
    <scope>NUCLEOTIDE SEQUENCE [LARGE SCALE GENOMIC DNA]</scope>
    <source>
        <strain evidence="5">WasteWater1</strain>
    </source>
</reference>